<keyword evidence="5" id="KW-0378">Hydrolase</keyword>
<name>A0AA88V4L1_9ASTE</name>
<dbReference type="InterPro" id="IPR035669">
    <property type="entry name" value="SGNH_plant_lipase-like"/>
</dbReference>
<feature type="signal peptide" evidence="8">
    <location>
        <begin position="1"/>
        <end position="33"/>
    </location>
</feature>
<comment type="caution">
    <text evidence="9">The sequence shown here is derived from an EMBL/GenBank/DDBJ whole genome shotgun (WGS) entry which is preliminary data.</text>
</comment>
<keyword evidence="7" id="KW-0443">Lipid metabolism</keyword>
<feature type="chain" id="PRO_5041645901" description="GDSL esterase/lipase" evidence="8">
    <location>
        <begin position="34"/>
        <end position="1076"/>
    </location>
</feature>
<proteinExistence type="inferred from homology"/>
<dbReference type="GO" id="GO:0016788">
    <property type="term" value="F:hydrolase activity, acting on ester bonds"/>
    <property type="evidence" value="ECO:0007669"/>
    <property type="project" value="InterPro"/>
</dbReference>
<evidence type="ECO:0000313" key="10">
    <source>
        <dbReference type="Proteomes" id="UP001188597"/>
    </source>
</evidence>
<evidence type="ECO:0000256" key="8">
    <source>
        <dbReference type="SAM" id="SignalP"/>
    </source>
</evidence>
<keyword evidence="10" id="KW-1185">Reference proteome</keyword>
<evidence type="ECO:0000256" key="7">
    <source>
        <dbReference type="ARBA" id="ARBA00023098"/>
    </source>
</evidence>
<dbReference type="InterPro" id="IPR036514">
    <property type="entry name" value="SGNH_hydro_sf"/>
</dbReference>
<dbReference type="GO" id="GO:0005576">
    <property type="term" value="C:extracellular region"/>
    <property type="evidence" value="ECO:0007669"/>
    <property type="project" value="UniProtKB-SubCell"/>
</dbReference>
<dbReference type="InterPro" id="IPR051238">
    <property type="entry name" value="GDSL_esterase/lipase"/>
</dbReference>
<dbReference type="EMBL" id="JAVXUP010002846">
    <property type="protein sequence ID" value="KAK3001104.1"/>
    <property type="molecule type" value="Genomic_DNA"/>
</dbReference>
<dbReference type="GO" id="GO:0016042">
    <property type="term" value="P:lipid catabolic process"/>
    <property type="evidence" value="ECO:0007669"/>
    <property type="project" value="UniProtKB-KW"/>
</dbReference>
<dbReference type="SUPFAM" id="SSF52266">
    <property type="entry name" value="SGNH hydrolase"/>
    <property type="match status" value="1"/>
</dbReference>
<dbReference type="CDD" id="cd01837">
    <property type="entry name" value="SGNH_plant_lipase_like"/>
    <property type="match status" value="2"/>
</dbReference>
<dbReference type="PANTHER" id="PTHR45650">
    <property type="entry name" value="GDSL-LIKE LIPASE/ACYLHYDROLASE-RELATED"/>
    <property type="match status" value="1"/>
</dbReference>
<reference evidence="9" key="1">
    <citation type="submission" date="2022-12" db="EMBL/GenBank/DDBJ databases">
        <title>Draft genome assemblies for two species of Escallonia (Escalloniales).</title>
        <authorList>
            <person name="Chanderbali A."/>
            <person name="Dervinis C."/>
            <person name="Anghel I."/>
            <person name="Soltis D."/>
            <person name="Soltis P."/>
            <person name="Zapata F."/>
        </authorList>
    </citation>
    <scope>NUCLEOTIDE SEQUENCE</scope>
    <source>
        <strain evidence="9">UCBG64.0493</strain>
        <tissue evidence="9">Leaf</tissue>
    </source>
</reference>
<evidence type="ECO:0000313" key="9">
    <source>
        <dbReference type="EMBL" id="KAK3001104.1"/>
    </source>
</evidence>
<evidence type="ECO:0000256" key="1">
    <source>
        <dbReference type="ARBA" id="ARBA00004613"/>
    </source>
</evidence>
<dbReference type="Pfam" id="PF00657">
    <property type="entry name" value="Lipase_GDSL"/>
    <property type="match status" value="3"/>
</dbReference>
<sequence>PFLLFGTMGSDLKKWLVTFVAVMVLNSPFAARAQPQVPCFFIFGDSLVDNGNNNNIASLARANYRPYGIDFPDGPTGRFSNGKTTVDVIAELLGFDDYIPPYATASGEDVMKGVNYASAAAGIRDETGRQLGARISFGGQVSNYKNTVSQVVNILGDEDSAANYLSKCIYSLGMGSNDYLNNYFMPQNYPTSRQYTPAQYADVLIQQYSQQIRTLYNYGARKLVLIGVGQIGCSPNSLAQNSQDGSTCVQRINEANQMFNTRLRSLVDDLNNNLPDAKAIFINAYGIFQDIISNPSSFGFSVTNAGCCGVGRNNGQITCLPFQTPCQDRDAYLFWDAFHPSEAANIIALKWSMLHAAKRIHSNKGLCVPDLYPCSNRTEFVYWDGFHPTETANELLAAAAYFALSPLLSPRIEDGELLGFTDFISPFATARGLDILRGVNYASCGGGIRAETGRNVTLYNYGARKVVIFGLGLIGCTPVELATFGTNGTACVDMINNAVQLFNNRLDPLVDDFNRNLGGARFTYINITGISAGDPSSVGICLNDGLRVTIFTLHLLIMTFIRIAGITVLNTPCCIVTTTTGLCIPNQAPCSNRNVYAFWDAFHPTEIKNVLAATRAYNASSPSNAYPVDIRTLAQLQTVKPCQCHMLLSFSMACRVKPWFLLIAMSCALDLHVVVDGEPQVPCYFIFGDSLADNGNNNPLLSFAKSNYPPYGIDFVDGPTGRFTNGRTAYDIIGELLGFTNRIPPFATARDQDILRGVNYASGAAGIRDETGQHVAQEPLCIQGLFGQSVEFLAAGGCYSGLKVARSDKGYWVFSNKGSRLVEVMKVKTGGGDQIKREFEGGRINLDLQLLNHGITIPRIFLLQKNVTFTKEYLSKCIYAVGMGSNDYINNYFMPKLYITSRLFTPDQYATTLIQQYTSQLHTLYNYGARKVATFGLGQIGCTPAELGKYDTNGSACVDTINDAVRLFNNRLKPLVDDFNKNFSGAKFTLINITNISGGDPSSAGITVINTPCCNATKSSGLCYRNQAPCSNRSTYAFWDAFHPTEIINVITAGRVYNTSSPLDAYPVDICTLAGL</sequence>
<comment type="subcellular location">
    <subcellularLocation>
        <location evidence="1">Secreted</location>
    </subcellularLocation>
</comment>
<evidence type="ECO:0000256" key="6">
    <source>
        <dbReference type="ARBA" id="ARBA00022963"/>
    </source>
</evidence>
<dbReference type="PANTHER" id="PTHR45650:SF3">
    <property type="entry name" value="OS01G0748500 PROTEIN"/>
    <property type="match status" value="1"/>
</dbReference>
<comment type="similarity">
    <text evidence="2">Belongs to the 'GDSL' lipolytic enzyme family.</text>
</comment>
<keyword evidence="6" id="KW-0442">Lipid degradation</keyword>
<organism evidence="9 10">
    <name type="scientific">Escallonia herrerae</name>
    <dbReference type="NCBI Taxonomy" id="1293975"/>
    <lineage>
        <taxon>Eukaryota</taxon>
        <taxon>Viridiplantae</taxon>
        <taxon>Streptophyta</taxon>
        <taxon>Embryophyta</taxon>
        <taxon>Tracheophyta</taxon>
        <taxon>Spermatophyta</taxon>
        <taxon>Magnoliopsida</taxon>
        <taxon>eudicotyledons</taxon>
        <taxon>Gunneridae</taxon>
        <taxon>Pentapetalae</taxon>
        <taxon>asterids</taxon>
        <taxon>campanulids</taxon>
        <taxon>Escalloniales</taxon>
        <taxon>Escalloniaceae</taxon>
        <taxon>Escallonia</taxon>
    </lineage>
</organism>
<evidence type="ECO:0000256" key="5">
    <source>
        <dbReference type="ARBA" id="ARBA00022801"/>
    </source>
</evidence>
<keyword evidence="4 8" id="KW-0732">Signal</keyword>
<dbReference type="Gene3D" id="3.40.50.1110">
    <property type="entry name" value="SGNH hydrolase"/>
    <property type="match status" value="4"/>
</dbReference>
<evidence type="ECO:0000256" key="4">
    <source>
        <dbReference type="ARBA" id="ARBA00022729"/>
    </source>
</evidence>
<dbReference type="AlphaFoldDB" id="A0AA88V4L1"/>
<evidence type="ECO:0000256" key="3">
    <source>
        <dbReference type="ARBA" id="ARBA00022525"/>
    </source>
</evidence>
<dbReference type="InterPro" id="IPR001087">
    <property type="entry name" value="GDSL"/>
</dbReference>
<dbReference type="FunFam" id="3.40.50.1110:FF:000003">
    <property type="entry name" value="GDSL esterase/lipase APG"/>
    <property type="match status" value="1"/>
</dbReference>
<gene>
    <name evidence="9" type="ORF">RJ639_021430</name>
</gene>
<protein>
    <recommendedName>
        <fullName evidence="11">GDSL esterase/lipase</fullName>
    </recommendedName>
</protein>
<accession>A0AA88V4L1</accession>
<dbReference type="Proteomes" id="UP001188597">
    <property type="component" value="Unassembled WGS sequence"/>
</dbReference>
<keyword evidence="3" id="KW-0964">Secreted</keyword>
<feature type="non-terminal residue" evidence="9">
    <location>
        <position position="1"/>
    </location>
</feature>
<evidence type="ECO:0008006" key="11">
    <source>
        <dbReference type="Google" id="ProtNLM"/>
    </source>
</evidence>
<evidence type="ECO:0000256" key="2">
    <source>
        <dbReference type="ARBA" id="ARBA00008668"/>
    </source>
</evidence>